<reference evidence="2 3" key="1">
    <citation type="submission" date="2017-08" db="EMBL/GenBank/DDBJ databases">
        <title>Infants hospitalized years apart are colonized by the same room-sourced microbial strains.</title>
        <authorList>
            <person name="Brooks B."/>
            <person name="Olm M.R."/>
            <person name="Firek B.A."/>
            <person name="Baker R."/>
            <person name="Thomas B.C."/>
            <person name="Morowitz M.J."/>
            <person name="Banfield J.F."/>
        </authorList>
    </citation>
    <scope>NUCLEOTIDE SEQUENCE [LARGE SCALE GENOMIC DNA]</scope>
    <source>
        <strain evidence="2">S2_018_000_R3_110</strain>
    </source>
</reference>
<protein>
    <submittedName>
        <fullName evidence="2">Uncharacterized protein</fullName>
    </submittedName>
</protein>
<dbReference type="Proteomes" id="UP000248614">
    <property type="component" value="Unassembled WGS sequence"/>
</dbReference>
<feature type="chain" id="PRO_5016076306" evidence="1">
    <location>
        <begin position="23"/>
        <end position="60"/>
    </location>
</feature>
<proteinExistence type="predicted"/>
<evidence type="ECO:0000256" key="1">
    <source>
        <dbReference type="SAM" id="SignalP"/>
    </source>
</evidence>
<evidence type="ECO:0000313" key="2">
    <source>
        <dbReference type="EMBL" id="PZO73958.1"/>
    </source>
</evidence>
<dbReference type="EMBL" id="QFNF01000046">
    <property type="protein sequence ID" value="PZO73958.1"/>
    <property type="molecule type" value="Genomic_DNA"/>
</dbReference>
<comment type="caution">
    <text evidence="2">The sequence shown here is derived from an EMBL/GenBank/DDBJ whole genome shotgun (WGS) entry which is preliminary data.</text>
</comment>
<dbReference type="AlphaFoldDB" id="A0A2W5B0H1"/>
<accession>A0A2W5B0H1</accession>
<evidence type="ECO:0000313" key="3">
    <source>
        <dbReference type="Proteomes" id="UP000248614"/>
    </source>
</evidence>
<gene>
    <name evidence="2" type="ORF">DI632_13985</name>
</gene>
<feature type="signal peptide" evidence="1">
    <location>
        <begin position="1"/>
        <end position="22"/>
    </location>
</feature>
<sequence>MKKKNSFAASIALIFSGMSVLARNASSQFMKAPVGEISWRYLSRRSGSVERLIALWIDRV</sequence>
<keyword evidence="1" id="KW-0732">Signal</keyword>
<organism evidence="2 3">
    <name type="scientific">Sphingomonas hengshuiensis</name>
    <dbReference type="NCBI Taxonomy" id="1609977"/>
    <lineage>
        <taxon>Bacteria</taxon>
        <taxon>Pseudomonadati</taxon>
        <taxon>Pseudomonadota</taxon>
        <taxon>Alphaproteobacteria</taxon>
        <taxon>Sphingomonadales</taxon>
        <taxon>Sphingomonadaceae</taxon>
        <taxon>Sphingomonas</taxon>
    </lineage>
</organism>
<name>A0A2W5B0H1_9SPHN</name>